<feature type="transmembrane region" description="Helical" evidence="7">
    <location>
        <begin position="32"/>
        <end position="58"/>
    </location>
</feature>
<reference evidence="10 11" key="1">
    <citation type="journal article" date="2009" name="Stand. Genomic Sci.">
        <title>Complete genome sequence of Beutenbergia cavernae type strain (HKI 0122).</title>
        <authorList>
            <person name="Land M."/>
            <person name="Pukall R."/>
            <person name="Abt B."/>
            <person name="Goker M."/>
            <person name="Rohde M."/>
            <person name="Glavina Del Rio T."/>
            <person name="Tice H."/>
            <person name="Copeland A."/>
            <person name="Cheng J.F."/>
            <person name="Lucas S."/>
            <person name="Chen F."/>
            <person name="Nolan M."/>
            <person name="Bruce D."/>
            <person name="Goodwin L."/>
            <person name="Pitluck S."/>
            <person name="Ivanova N."/>
            <person name="Mavromatis K."/>
            <person name="Ovchinnikova G."/>
            <person name="Pati A."/>
            <person name="Chen A."/>
            <person name="Palaniappan K."/>
            <person name="Hauser L."/>
            <person name="Chang Y.J."/>
            <person name="Jefferies C.C."/>
            <person name="Saunders E."/>
            <person name="Brettin T."/>
            <person name="Detter J.C."/>
            <person name="Han C."/>
            <person name="Chain P."/>
            <person name="Bristow J."/>
            <person name="Eisen J.A."/>
            <person name="Markowitz V."/>
            <person name="Hugenholtz P."/>
            <person name="Kyrpides N.C."/>
            <person name="Klenk H.P."/>
            <person name="Lapidus A."/>
        </authorList>
    </citation>
    <scope>NUCLEOTIDE SEQUENCE [LARGE SCALE GENOMIC DNA]</scope>
    <source>
        <strain evidence="11">ATCC BAA-8 / DSM 12333 / NBRC 16432</strain>
    </source>
</reference>
<dbReference type="PANTHER" id="PTHR30193:SF41">
    <property type="entry name" value="DIACETYLCHITOBIOSE UPTAKE SYSTEM PERMEASE PROTEIN NGCF"/>
    <property type="match status" value="1"/>
</dbReference>
<dbReference type="PANTHER" id="PTHR30193">
    <property type="entry name" value="ABC TRANSPORTER PERMEASE PROTEIN"/>
    <property type="match status" value="1"/>
</dbReference>
<keyword evidence="6 7" id="KW-0472">Membrane</keyword>
<sequence length="314" mass="34766">MTTSLSRSSPTLRSPADINEPSRKGRRRRGWWLPYALVAPFFLAFLVFTVGPLLLAAYNSLFEERLIGGTAFVGLANYADVLQDPKFWDGLGRIVYYGLVFIPLTIGFAIFLALVIDSGVLRRTAVYRTLYFVPYVVPSVVATLMWGFLYGPTISPFTQMAAWFGRHLNLLDNDVVLYSIGNIGIWAFTGYNIMILHAALRSIPGEVYEAAVLDGAGRWRTGWSIKLPMVKPVITMIVIFSIIGTLQLLTEPLVLSALAPRAISAYYTPNMYAYALVSTGQQLSYVSALSFVLGAIVVAFSLAYVRFINRGTED</sequence>
<dbReference type="GO" id="GO:0005886">
    <property type="term" value="C:plasma membrane"/>
    <property type="evidence" value="ECO:0007669"/>
    <property type="project" value="UniProtKB-SubCell"/>
</dbReference>
<dbReference type="eggNOG" id="COG1175">
    <property type="taxonomic scope" value="Bacteria"/>
</dbReference>
<dbReference type="CDD" id="cd06261">
    <property type="entry name" value="TM_PBP2"/>
    <property type="match status" value="1"/>
</dbReference>
<dbReference type="Gene3D" id="1.10.3720.10">
    <property type="entry name" value="MetI-like"/>
    <property type="match status" value="1"/>
</dbReference>
<evidence type="ECO:0000313" key="11">
    <source>
        <dbReference type="Proteomes" id="UP000007962"/>
    </source>
</evidence>
<evidence type="ECO:0000313" key="10">
    <source>
        <dbReference type="EMBL" id="ACQ79713.1"/>
    </source>
</evidence>
<dbReference type="Proteomes" id="UP000007962">
    <property type="component" value="Chromosome"/>
</dbReference>
<evidence type="ECO:0000256" key="4">
    <source>
        <dbReference type="ARBA" id="ARBA00022692"/>
    </source>
</evidence>
<dbReference type="HOGENOM" id="CLU_016047_0_2_11"/>
<feature type="transmembrane region" description="Helical" evidence="7">
    <location>
        <begin position="283"/>
        <end position="305"/>
    </location>
</feature>
<dbReference type="InterPro" id="IPR035906">
    <property type="entry name" value="MetI-like_sf"/>
</dbReference>
<dbReference type="GO" id="GO:0055085">
    <property type="term" value="P:transmembrane transport"/>
    <property type="evidence" value="ECO:0007669"/>
    <property type="project" value="InterPro"/>
</dbReference>
<gene>
    <name evidence="10" type="ordered locus">Bcav_1455</name>
</gene>
<evidence type="ECO:0000256" key="6">
    <source>
        <dbReference type="ARBA" id="ARBA00023136"/>
    </source>
</evidence>
<dbReference type="InterPro" id="IPR051393">
    <property type="entry name" value="ABC_transporter_permease"/>
</dbReference>
<dbReference type="AlphaFoldDB" id="C5C2M7"/>
<dbReference type="Pfam" id="PF00528">
    <property type="entry name" value="BPD_transp_1"/>
    <property type="match status" value="1"/>
</dbReference>
<feature type="transmembrane region" description="Helical" evidence="7">
    <location>
        <begin position="175"/>
        <end position="194"/>
    </location>
</feature>
<accession>C5C2M7</accession>
<feature type="region of interest" description="Disordered" evidence="8">
    <location>
        <begin position="1"/>
        <end position="24"/>
    </location>
</feature>
<evidence type="ECO:0000256" key="8">
    <source>
        <dbReference type="SAM" id="MobiDB-lite"/>
    </source>
</evidence>
<comment type="subcellular location">
    <subcellularLocation>
        <location evidence="1 7">Cell membrane</location>
        <topology evidence="1 7">Multi-pass membrane protein</topology>
    </subcellularLocation>
</comment>
<evidence type="ECO:0000256" key="2">
    <source>
        <dbReference type="ARBA" id="ARBA00022448"/>
    </source>
</evidence>
<dbReference type="EMBL" id="CP001618">
    <property type="protein sequence ID" value="ACQ79713.1"/>
    <property type="molecule type" value="Genomic_DNA"/>
</dbReference>
<comment type="similarity">
    <text evidence="7">Belongs to the binding-protein-dependent transport system permease family.</text>
</comment>
<keyword evidence="3" id="KW-1003">Cell membrane</keyword>
<protein>
    <submittedName>
        <fullName evidence="10">Binding-protein-dependent transport systems inner membrane component</fullName>
    </submittedName>
</protein>
<name>C5C2M7_BEUC1</name>
<evidence type="ECO:0000256" key="5">
    <source>
        <dbReference type="ARBA" id="ARBA00022989"/>
    </source>
</evidence>
<evidence type="ECO:0000256" key="7">
    <source>
        <dbReference type="RuleBase" id="RU363032"/>
    </source>
</evidence>
<evidence type="ECO:0000256" key="3">
    <source>
        <dbReference type="ARBA" id="ARBA00022475"/>
    </source>
</evidence>
<feature type="compositionally biased region" description="Low complexity" evidence="8">
    <location>
        <begin position="1"/>
        <end position="15"/>
    </location>
</feature>
<evidence type="ECO:0000259" key="9">
    <source>
        <dbReference type="PROSITE" id="PS50928"/>
    </source>
</evidence>
<evidence type="ECO:0000256" key="1">
    <source>
        <dbReference type="ARBA" id="ARBA00004651"/>
    </source>
</evidence>
<keyword evidence="2 7" id="KW-0813">Transport</keyword>
<dbReference type="STRING" id="471853.Bcav_1455"/>
<proteinExistence type="inferred from homology"/>
<keyword evidence="5 7" id="KW-1133">Transmembrane helix</keyword>
<dbReference type="RefSeq" id="WP_015881953.1">
    <property type="nucleotide sequence ID" value="NC_012669.1"/>
</dbReference>
<dbReference type="SUPFAM" id="SSF161098">
    <property type="entry name" value="MetI-like"/>
    <property type="match status" value="1"/>
</dbReference>
<feature type="domain" description="ABC transmembrane type-1" evidence="9">
    <location>
        <begin position="91"/>
        <end position="304"/>
    </location>
</feature>
<feature type="transmembrane region" description="Helical" evidence="7">
    <location>
        <begin position="233"/>
        <end position="263"/>
    </location>
</feature>
<organism evidence="10 11">
    <name type="scientific">Beutenbergia cavernae (strain ATCC BAA-8 / DSM 12333 / CCUG 43141 / JCM 11478 / NBRC 16432 / NCIMB 13614 / HKI 0122)</name>
    <dbReference type="NCBI Taxonomy" id="471853"/>
    <lineage>
        <taxon>Bacteria</taxon>
        <taxon>Bacillati</taxon>
        <taxon>Actinomycetota</taxon>
        <taxon>Actinomycetes</taxon>
        <taxon>Micrococcales</taxon>
        <taxon>Beutenbergiaceae</taxon>
        <taxon>Beutenbergia</taxon>
    </lineage>
</organism>
<dbReference type="PROSITE" id="PS50928">
    <property type="entry name" value="ABC_TM1"/>
    <property type="match status" value="1"/>
</dbReference>
<dbReference type="InterPro" id="IPR000515">
    <property type="entry name" value="MetI-like"/>
</dbReference>
<keyword evidence="11" id="KW-1185">Reference proteome</keyword>
<dbReference type="KEGG" id="bcv:Bcav_1455"/>
<feature type="transmembrane region" description="Helical" evidence="7">
    <location>
        <begin position="94"/>
        <end position="117"/>
    </location>
</feature>
<feature type="transmembrane region" description="Helical" evidence="7">
    <location>
        <begin position="129"/>
        <end position="150"/>
    </location>
</feature>
<keyword evidence="4 7" id="KW-0812">Transmembrane</keyword>